<accession>A0ACD3A0M6</accession>
<proteinExistence type="predicted"/>
<name>A0ACD3A0M6_9AGAR</name>
<organism evidence="1 2">
    <name type="scientific">Pluteus cervinus</name>
    <dbReference type="NCBI Taxonomy" id="181527"/>
    <lineage>
        <taxon>Eukaryota</taxon>
        <taxon>Fungi</taxon>
        <taxon>Dikarya</taxon>
        <taxon>Basidiomycota</taxon>
        <taxon>Agaricomycotina</taxon>
        <taxon>Agaricomycetes</taxon>
        <taxon>Agaricomycetidae</taxon>
        <taxon>Agaricales</taxon>
        <taxon>Pluteineae</taxon>
        <taxon>Pluteaceae</taxon>
        <taxon>Pluteus</taxon>
    </lineage>
</organism>
<gene>
    <name evidence="1" type="ORF">BDN72DRAFT_674170</name>
</gene>
<evidence type="ECO:0000313" key="1">
    <source>
        <dbReference type="EMBL" id="TFK58879.1"/>
    </source>
</evidence>
<protein>
    <submittedName>
        <fullName evidence="1">Uncharacterized protein</fullName>
    </submittedName>
</protein>
<dbReference type="Proteomes" id="UP000308600">
    <property type="component" value="Unassembled WGS sequence"/>
</dbReference>
<sequence>MYMDGPHSAGSSSSGYVNIQRPSLTEDQLLQPPSPADSTTCTENHRWSELVPPNTGLGFGVVLNPREGTAVFSGAQLLAPPSTDDLVATSPIDAVDSHSQVLTIGRSTIPFSENTATLGYFRDQQAVHFSTRTPLFDGRMAHDQTRRSSTLGGLDVYLRGSCYGRSPPSRRVSRLDEVDMDFQQDPLTSFVRLCLRYADGELDENASGLGLPDIRGPAAYPPSPTGSTSTHSSDGSHREGGARMDSLSSTWSALDSTHIPGIVHSPMCPQSRRRGNRRLMKRRRPAALDPVYSGSTPNLPPRPASPPIEDPHITFPSEETLYRLSACARRCGLPNLADSLRKWTKLSSYTSQDNDAWVWIELTQEVTQHYLESMSE</sequence>
<evidence type="ECO:0000313" key="2">
    <source>
        <dbReference type="Proteomes" id="UP000308600"/>
    </source>
</evidence>
<reference evidence="1 2" key="1">
    <citation type="journal article" date="2019" name="Nat. Ecol. Evol.">
        <title>Megaphylogeny resolves global patterns of mushroom evolution.</title>
        <authorList>
            <person name="Varga T."/>
            <person name="Krizsan K."/>
            <person name="Foldi C."/>
            <person name="Dima B."/>
            <person name="Sanchez-Garcia M."/>
            <person name="Sanchez-Ramirez S."/>
            <person name="Szollosi G.J."/>
            <person name="Szarkandi J.G."/>
            <person name="Papp V."/>
            <person name="Albert L."/>
            <person name="Andreopoulos W."/>
            <person name="Angelini C."/>
            <person name="Antonin V."/>
            <person name="Barry K.W."/>
            <person name="Bougher N.L."/>
            <person name="Buchanan P."/>
            <person name="Buyck B."/>
            <person name="Bense V."/>
            <person name="Catcheside P."/>
            <person name="Chovatia M."/>
            <person name="Cooper J."/>
            <person name="Damon W."/>
            <person name="Desjardin D."/>
            <person name="Finy P."/>
            <person name="Geml J."/>
            <person name="Haridas S."/>
            <person name="Hughes K."/>
            <person name="Justo A."/>
            <person name="Karasinski D."/>
            <person name="Kautmanova I."/>
            <person name="Kiss B."/>
            <person name="Kocsube S."/>
            <person name="Kotiranta H."/>
            <person name="LaButti K.M."/>
            <person name="Lechner B.E."/>
            <person name="Liimatainen K."/>
            <person name="Lipzen A."/>
            <person name="Lukacs Z."/>
            <person name="Mihaltcheva S."/>
            <person name="Morgado L.N."/>
            <person name="Niskanen T."/>
            <person name="Noordeloos M.E."/>
            <person name="Ohm R.A."/>
            <person name="Ortiz-Santana B."/>
            <person name="Ovrebo C."/>
            <person name="Racz N."/>
            <person name="Riley R."/>
            <person name="Savchenko A."/>
            <person name="Shiryaev A."/>
            <person name="Soop K."/>
            <person name="Spirin V."/>
            <person name="Szebenyi C."/>
            <person name="Tomsovsky M."/>
            <person name="Tulloss R.E."/>
            <person name="Uehling J."/>
            <person name="Grigoriev I.V."/>
            <person name="Vagvolgyi C."/>
            <person name="Papp T."/>
            <person name="Martin F.M."/>
            <person name="Miettinen O."/>
            <person name="Hibbett D.S."/>
            <person name="Nagy L.G."/>
        </authorList>
    </citation>
    <scope>NUCLEOTIDE SEQUENCE [LARGE SCALE GENOMIC DNA]</scope>
    <source>
        <strain evidence="1 2">NL-1719</strain>
    </source>
</reference>
<keyword evidence="2" id="KW-1185">Reference proteome</keyword>
<dbReference type="EMBL" id="ML209159">
    <property type="protein sequence ID" value="TFK58879.1"/>
    <property type="molecule type" value="Genomic_DNA"/>
</dbReference>